<dbReference type="PROSITE" id="PS50931">
    <property type="entry name" value="HTH_LYSR"/>
    <property type="match status" value="1"/>
</dbReference>
<evidence type="ECO:0000256" key="4">
    <source>
        <dbReference type="ARBA" id="ARBA00023163"/>
    </source>
</evidence>
<dbReference type="Gene3D" id="3.40.190.10">
    <property type="entry name" value="Periplasmic binding protein-like II"/>
    <property type="match status" value="2"/>
</dbReference>
<dbReference type="Pfam" id="PF00126">
    <property type="entry name" value="HTH_1"/>
    <property type="match status" value="1"/>
</dbReference>
<comment type="caution">
    <text evidence="6">The sequence shown here is derived from an EMBL/GenBank/DDBJ whole genome shotgun (WGS) entry which is preliminary data.</text>
</comment>
<sequence length="297" mass="32432">MRFLNRVHLNGLRAVEATGRLGGLKAAADELGVTVGAVSQQIQKIEQQFGRPLFSRGSRGLVPTPLGDAMIVHLTAGFSELARGVERGFERQHKALVVSVAPVFASKWLVWRLKAFGDAHPDLHVRMDATTTIVDPNMSDVDLCIRVFFGTPPGRNVSPLLKQRIFPVCSPAIAEKIRKPADLKGVPVIRDSLSRFGWELWLDKLGLQEGDLADGPSFSDAALCLDAAIAGQGIFLAWETLASDAMARGQVVAPFEGRLETGASYWLVSKEHSPKAADVAKFADWLRAELGRYFEMM</sequence>
<dbReference type="GO" id="GO:0006351">
    <property type="term" value="P:DNA-templated transcription"/>
    <property type="evidence" value="ECO:0007669"/>
    <property type="project" value="TreeGrafter"/>
</dbReference>
<dbReference type="AlphaFoldDB" id="A0A4R5PHJ0"/>
<dbReference type="InterPro" id="IPR000847">
    <property type="entry name" value="LysR_HTH_N"/>
</dbReference>
<dbReference type="EMBL" id="SMSI01000004">
    <property type="protein sequence ID" value="TDH34368.1"/>
    <property type="molecule type" value="Genomic_DNA"/>
</dbReference>
<evidence type="ECO:0000259" key="5">
    <source>
        <dbReference type="PROSITE" id="PS50931"/>
    </source>
</evidence>
<dbReference type="Proteomes" id="UP000295131">
    <property type="component" value="Unassembled WGS sequence"/>
</dbReference>
<evidence type="ECO:0000313" key="7">
    <source>
        <dbReference type="Proteomes" id="UP000295131"/>
    </source>
</evidence>
<dbReference type="GO" id="GO:0003700">
    <property type="term" value="F:DNA-binding transcription factor activity"/>
    <property type="evidence" value="ECO:0007669"/>
    <property type="project" value="InterPro"/>
</dbReference>
<evidence type="ECO:0000313" key="6">
    <source>
        <dbReference type="EMBL" id="TDH34368.1"/>
    </source>
</evidence>
<organism evidence="6 7">
    <name type="scientific">Pseudohoeflea suaedae</name>
    <dbReference type="NCBI Taxonomy" id="877384"/>
    <lineage>
        <taxon>Bacteria</taxon>
        <taxon>Pseudomonadati</taxon>
        <taxon>Pseudomonadota</taxon>
        <taxon>Alphaproteobacteria</taxon>
        <taxon>Hyphomicrobiales</taxon>
        <taxon>Rhizobiaceae</taxon>
        <taxon>Pseudohoeflea</taxon>
    </lineage>
</organism>
<dbReference type="InterPro" id="IPR005119">
    <property type="entry name" value="LysR_subst-bd"/>
</dbReference>
<dbReference type="GO" id="GO:0043565">
    <property type="term" value="F:sequence-specific DNA binding"/>
    <property type="evidence" value="ECO:0007669"/>
    <property type="project" value="TreeGrafter"/>
</dbReference>
<accession>A0A4R5PHJ0</accession>
<gene>
    <name evidence="6" type="ORF">E2A64_17015</name>
</gene>
<protein>
    <submittedName>
        <fullName evidence="6">LysR family transcriptional regulator</fullName>
    </submittedName>
</protein>
<dbReference type="SUPFAM" id="SSF46785">
    <property type="entry name" value="Winged helix' DNA-binding domain"/>
    <property type="match status" value="1"/>
</dbReference>
<dbReference type="Gene3D" id="1.10.10.10">
    <property type="entry name" value="Winged helix-like DNA-binding domain superfamily/Winged helix DNA-binding domain"/>
    <property type="match status" value="1"/>
</dbReference>
<dbReference type="CDD" id="cd08432">
    <property type="entry name" value="PBP2_GcdR_TrpI_HvrB_AmpR_like"/>
    <property type="match status" value="1"/>
</dbReference>
<keyword evidence="3" id="KW-0238">DNA-binding</keyword>
<comment type="similarity">
    <text evidence="1">Belongs to the LysR transcriptional regulatory family.</text>
</comment>
<dbReference type="PANTHER" id="PTHR30537">
    <property type="entry name" value="HTH-TYPE TRANSCRIPTIONAL REGULATOR"/>
    <property type="match status" value="1"/>
</dbReference>
<keyword evidence="2" id="KW-0805">Transcription regulation</keyword>
<feature type="domain" description="HTH lysR-type" evidence="5">
    <location>
        <begin position="7"/>
        <end position="64"/>
    </location>
</feature>
<reference evidence="6 7" key="1">
    <citation type="journal article" date="2013" name="Int. J. Syst. Evol. Microbiol.">
        <title>Hoeflea suaedae sp. nov., an endophytic bacterium isolated from the root of the halophyte Suaeda maritima.</title>
        <authorList>
            <person name="Chung E.J."/>
            <person name="Park J.A."/>
            <person name="Pramanik P."/>
            <person name="Bibi F."/>
            <person name="Jeon C.O."/>
            <person name="Chung Y.R."/>
        </authorList>
    </citation>
    <scope>NUCLEOTIDE SEQUENCE [LARGE SCALE GENOMIC DNA]</scope>
    <source>
        <strain evidence="6 7">YC6898</strain>
    </source>
</reference>
<dbReference type="PANTHER" id="PTHR30537:SF26">
    <property type="entry name" value="GLYCINE CLEAVAGE SYSTEM TRANSCRIPTIONAL ACTIVATOR"/>
    <property type="match status" value="1"/>
</dbReference>
<evidence type="ECO:0000256" key="1">
    <source>
        <dbReference type="ARBA" id="ARBA00009437"/>
    </source>
</evidence>
<dbReference type="InterPro" id="IPR036390">
    <property type="entry name" value="WH_DNA-bd_sf"/>
</dbReference>
<dbReference type="OrthoDB" id="9807765at2"/>
<proteinExistence type="inferred from homology"/>
<keyword evidence="7" id="KW-1185">Reference proteome</keyword>
<name>A0A4R5PHJ0_9HYPH</name>
<keyword evidence="4" id="KW-0804">Transcription</keyword>
<dbReference type="SUPFAM" id="SSF53850">
    <property type="entry name" value="Periplasmic binding protein-like II"/>
    <property type="match status" value="1"/>
</dbReference>
<dbReference type="RefSeq" id="WP_133285714.1">
    <property type="nucleotide sequence ID" value="NZ_SMSI01000004.1"/>
</dbReference>
<dbReference type="Pfam" id="PF03466">
    <property type="entry name" value="LysR_substrate"/>
    <property type="match status" value="1"/>
</dbReference>
<evidence type="ECO:0000256" key="2">
    <source>
        <dbReference type="ARBA" id="ARBA00023015"/>
    </source>
</evidence>
<dbReference type="InterPro" id="IPR058163">
    <property type="entry name" value="LysR-type_TF_proteobact-type"/>
</dbReference>
<evidence type="ECO:0000256" key="3">
    <source>
        <dbReference type="ARBA" id="ARBA00023125"/>
    </source>
</evidence>
<dbReference type="InterPro" id="IPR036388">
    <property type="entry name" value="WH-like_DNA-bd_sf"/>
</dbReference>